<evidence type="ECO:0000313" key="2">
    <source>
        <dbReference type="Proteomes" id="UP000732298"/>
    </source>
</evidence>
<comment type="caution">
    <text evidence="1">The sequence shown here is derived from an EMBL/GenBank/DDBJ whole genome shotgun (WGS) entry which is preliminary data.</text>
</comment>
<accession>A0A8T3YIY0</accession>
<sequence>MPIETLDEIVVPAPNPQRPEDARKQALEALNLAFELAGRKVGLINLSQIHLKFHRHFTRENIAALGKKYQVQHGVSLGLFGKKGMIAQLEYMEIGVREFLQELSRANAGKKVAALVVNTVMPNIVRSLGSRGARMGELSPAGALKIFEKVNSEMGHPVAVIASDLRHLGKLTGKAPRLSVRSRTNILRTMRHSPPR</sequence>
<dbReference type="EMBL" id="JACQPB010000005">
    <property type="protein sequence ID" value="MBI4210005.1"/>
    <property type="molecule type" value="Genomic_DNA"/>
</dbReference>
<name>A0A8T3YIY0_9ARCH</name>
<organism evidence="1 2">
    <name type="scientific">Candidatus Iainarchaeum sp</name>
    <dbReference type="NCBI Taxonomy" id="3101447"/>
    <lineage>
        <taxon>Archaea</taxon>
        <taxon>Candidatus Iainarchaeota</taxon>
        <taxon>Candidatus Iainarchaeia</taxon>
        <taxon>Candidatus Iainarchaeales</taxon>
        <taxon>Candidatus Iainarchaeaceae</taxon>
        <taxon>Candidatus Iainarchaeum</taxon>
    </lineage>
</organism>
<reference evidence="1" key="1">
    <citation type="submission" date="2020-07" db="EMBL/GenBank/DDBJ databases">
        <title>Huge and variable diversity of episymbiotic CPR bacteria and DPANN archaea in groundwater ecosystems.</title>
        <authorList>
            <person name="He C.Y."/>
            <person name="Keren R."/>
            <person name="Whittaker M."/>
            <person name="Farag I.F."/>
            <person name="Doudna J."/>
            <person name="Cate J.H.D."/>
            <person name="Banfield J.F."/>
        </authorList>
    </citation>
    <scope>NUCLEOTIDE SEQUENCE</scope>
    <source>
        <strain evidence="1">NC_groundwater_1296_Ag_S-0.2um_52_80</strain>
    </source>
</reference>
<evidence type="ECO:0000313" key="1">
    <source>
        <dbReference type="EMBL" id="MBI4210005.1"/>
    </source>
</evidence>
<protein>
    <submittedName>
        <fullName evidence="1">Uncharacterized protein</fullName>
    </submittedName>
</protein>
<proteinExistence type="predicted"/>
<dbReference type="AlphaFoldDB" id="A0A8T3YIY0"/>
<dbReference type="Proteomes" id="UP000732298">
    <property type="component" value="Unassembled WGS sequence"/>
</dbReference>
<gene>
    <name evidence="1" type="ORF">HY544_00670</name>
</gene>